<feature type="compositionally biased region" description="Polar residues" evidence="1">
    <location>
        <begin position="308"/>
        <end position="339"/>
    </location>
</feature>
<feature type="compositionally biased region" description="Polar residues" evidence="1">
    <location>
        <begin position="1349"/>
        <end position="1361"/>
    </location>
</feature>
<evidence type="ECO:0000313" key="3">
    <source>
        <dbReference type="EMBL" id="KAK4231219.1"/>
    </source>
</evidence>
<feature type="compositionally biased region" description="Pro residues" evidence="1">
    <location>
        <begin position="116"/>
        <end position="129"/>
    </location>
</feature>
<feature type="region of interest" description="Disordered" evidence="1">
    <location>
        <begin position="757"/>
        <end position="800"/>
    </location>
</feature>
<feature type="region of interest" description="Disordered" evidence="1">
    <location>
        <begin position="1458"/>
        <end position="1489"/>
    </location>
</feature>
<dbReference type="InterPro" id="IPR043904">
    <property type="entry name" value="PhoD_2-like"/>
</dbReference>
<feature type="compositionally biased region" description="Low complexity" evidence="1">
    <location>
        <begin position="1365"/>
        <end position="1378"/>
    </location>
</feature>
<sequence length="1640" mass="181578">MSAPYWGQLPAPLPDQTAPNRRQSLDVNHRASVQTTKSDAPTESTLSPFASPTASTFQPQGLAPRPPSLPYGTNQYPPELLENRRKRRSQNQELLDLELDQEDEEDEDDDNYATAGPPPPAAPEVPRAPPSSYRYPPSASGPTQPYSVPSAAAIARANRRMEAEEYYKADTPASQKGNLPVLDRSRNTLEESALPRSRRTSAETATPRANANTSQRRQSAAEQSLQRTARRPSNHERTRVPVPVDRSPLQRLEQTLDSISKEDKRARAEAAERAARGNAGGNGIIHHDENGSPVQPSGGGLSVRRQRGTSVSSNDGPATPSRLPSRSYGQNGPLSQNPPEESPRSQDLAVSQVSGIPQRNLSFRERAANTDIPLPNAVEDGSSIDAPSISMPPRSATNKLKKNNRPNDPWPTRVSESDDDRGLRGGVQAGLEDEYYKHQSTKQQTAHSQKKVDQLLGRAHSDMLSSNATRQVPAPYQGALSPTGAPVAALNVGHNHQARRDNRSDSESDEDHHVSDWIYRGRVKYEPGQGIFKPTPFLDEWQTATVGTLSGALLDLGEVTPTGERSNNHWRDSSHHRTRASSIASRPKRAEAFAGEYDDTNGTHTPNSQVYYYPNIAAIQSSDFHSLSEASSVFPPTRFKPPLYLKCGPLLRYCGLRHERVPNRSARNGAATDREIWRGSIMIVTSDKDSSYDIAPTLRLFAQPIELLPPPPKELQGDEPLAPEYVDPIAGHPKLGRKGETLYVRPVDHLEESLDVSRDETDNGLFEKTKSPPEVPLPEGVTDPPGSFAARRKRAETDGEKAGKYKDIRGFRLHAERGYTFWRFNIEIELKDKQQRIAYRINRGPSTGFWVPAKGQAMNIMFYSCNGFSMSVDSDQFSGPDPMWRDVLNVHQSQPFHVMIGGGDQIYNDRAMQETKLFADWIMIKNPLHKHNAPFTPEMQDELESFYLERYAMWFSQGLFGMANSQIPMVNMWDDHDIIDGFGSYPHHFMSSPVFSGLGNVAFKYYMLFQHQSVVGETEKTEPSWTLGCRPGPYINEQSRSLFINLGAKVALLAVDARTERAHGEVIREDTWKKIMDRCYGEIDKGKVEHLLVLLGVPIAYPRLVWLENILTSRAMDPVKALGRMGMFKGLLNRFDGGVEVLDDLDDHWTAKSHKQERSIVIEDLQDLAADKSIRITILSGDVHLAAVGQFYSNPKLGLAKHKDFRYMPNIISSAIVNTPPPDLMADILNKRNKVHHFDKETDEDMIPIFGHGVDGKPRNNKHLLPHRNWCTIRPYVPGHTPDPTPQQSTYDVTTPGTPGKKPSLLRRLSGRSRTSTFRGPDGVKDRSRPPISNNGFHSYARGDIASAEQVNRPSMQSTRSGFKLTRTLSGSSVSSRISGIFRRRSKRAAVNDGGINGTWGPETDTDDGGVYDEPRAARSGGGSGLRGGLGGDYYPPSSNHEFAQGDENYFSVKTPAQQREFNPPPRSMSMAVTPSGAPPRYSQDFDGGRPSVDSFVPKSFVRTPTGLSFKQLRRRGTTPQELAVNLEGGLEVTFNVEISPKDPGGSTVPYRLVVPRLWYEYEGEDVLAKQQQQHGGESSGAVQNQSELEAQLGVSGGEEEDDGTVVGEARKQEGRGGRRLKRLFSLKRGRSKASSIGGI</sequence>
<evidence type="ECO:0000259" key="2">
    <source>
        <dbReference type="Pfam" id="PF19050"/>
    </source>
</evidence>
<dbReference type="PANTHER" id="PTHR46689">
    <property type="entry name" value="MEMBRANE PROTEIN, PUTATIVE-RELATED"/>
    <property type="match status" value="1"/>
</dbReference>
<feature type="compositionally biased region" description="Low complexity" evidence="1">
    <location>
        <begin position="1306"/>
        <end position="1320"/>
    </location>
</feature>
<feature type="compositionally biased region" description="Gly residues" evidence="1">
    <location>
        <begin position="1420"/>
        <end position="1432"/>
    </location>
</feature>
<feature type="region of interest" description="Disordered" evidence="1">
    <location>
        <begin position="1278"/>
        <end position="1378"/>
    </location>
</feature>
<feature type="compositionally biased region" description="Basic residues" evidence="1">
    <location>
        <begin position="1618"/>
        <end position="1632"/>
    </location>
</feature>
<feature type="compositionally biased region" description="Low complexity" evidence="1">
    <location>
        <begin position="130"/>
        <end position="140"/>
    </location>
</feature>
<evidence type="ECO:0000313" key="4">
    <source>
        <dbReference type="Proteomes" id="UP001301958"/>
    </source>
</evidence>
<feature type="compositionally biased region" description="Basic and acidic residues" evidence="1">
    <location>
        <begin position="159"/>
        <end position="168"/>
    </location>
</feature>
<dbReference type="PANTHER" id="PTHR46689:SF1">
    <property type="entry name" value="PHOD-LIKE PHOSPHATASE DOMAIN-CONTAINING PROTEIN"/>
    <property type="match status" value="1"/>
</dbReference>
<comment type="caution">
    <text evidence="3">The sequence shown here is derived from an EMBL/GenBank/DDBJ whole genome shotgun (WGS) entry which is preliminary data.</text>
</comment>
<organism evidence="3 4">
    <name type="scientific">Podospora fimiseda</name>
    <dbReference type="NCBI Taxonomy" id="252190"/>
    <lineage>
        <taxon>Eukaryota</taxon>
        <taxon>Fungi</taxon>
        <taxon>Dikarya</taxon>
        <taxon>Ascomycota</taxon>
        <taxon>Pezizomycotina</taxon>
        <taxon>Sordariomycetes</taxon>
        <taxon>Sordariomycetidae</taxon>
        <taxon>Sordariales</taxon>
        <taxon>Podosporaceae</taxon>
        <taxon>Podospora</taxon>
    </lineage>
</organism>
<accession>A0AAN7BX24</accession>
<feature type="region of interest" description="Disordered" evidence="1">
    <location>
        <begin position="1570"/>
        <end position="1640"/>
    </location>
</feature>
<protein>
    <recommendedName>
        <fullName evidence="2">PhoD-like phosphatase domain-containing protein</fullName>
    </recommendedName>
</protein>
<feature type="compositionally biased region" description="Polar residues" evidence="1">
    <location>
        <begin position="348"/>
        <end position="361"/>
    </location>
</feature>
<feature type="region of interest" description="Disordered" evidence="1">
    <location>
        <begin position="1"/>
        <end position="426"/>
    </location>
</feature>
<feature type="compositionally biased region" description="Polar residues" evidence="1">
    <location>
        <begin position="1286"/>
        <end position="1297"/>
    </location>
</feature>
<feature type="compositionally biased region" description="Basic and acidic residues" evidence="1">
    <location>
        <begin position="757"/>
        <end position="771"/>
    </location>
</feature>
<feature type="region of interest" description="Disordered" evidence="1">
    <location>
        <begin position="1391"/>
        <end position="1433"/>
    </location>
</feature>
<proteinExistence type="predicted"/>
<feature type="compositionally biased region" description="Polar residues" evidence="1">
    <location>
        <begin position="30"/>
        <end position="59"/>
    </location>
</feature>
<feature type="compositionally biased region" description="Basic and acidic residues" evidence="1">
    <location>
        <begin position="259"/>
        <end position="275"/>
    </location>
</feature>
<feature type="domain" description="PhoD-like phosphatase" evidence="2">
    <location>
        <begin position="1120"/>
        <end position="1279"/>
    </location>
</feature>
<gene>
    <name evidence="3" type="ORF">QBC38DRAFT_355345</name>
</gene>
<feature type="compositionally biased region" description="Acidic residues" evidence="1">
    <location>
        <begin position="95"/>
        <end position="111"/>
    </location>
</feature>
<feature type="compositionally biased region" description="Basic and acidic residues" evidence="1">
    <location>
        <begin position="566"/>
        <end position="575"/>
    </location>
</feature>
<dbReference type="Pfam" id="PF19050">
    <property type="entry name" value="PhoD_2"/>
    <property type="match status" value="2"/>
</dbReference>
<reference evidence="3" key="1">
    <citation type="journal article" date="2023" name="Mol. Phylogenet. Evol.">
        <title>Genome-scale phylogeny and comparative genomics of the fungal order Sordariales.</title>
        <authorList>
            <person name="Hensen N."/>
            <person name="Bonometti L."/>
            <person name="Westerberg I."/>
            <person name="Brannstrom I.O."/>
            <person name="Guillou S."/>
            <person name="Cros-Aarteil S."/>
            <person name="Calhoun S."/>
            <person name="Haridas S."/>
            <person name="Kuo A."/>
            <person name="Mondo S."/>
            <person name="Pangilinan J."/>
            <person name="Riley R."/>
            <person name="LaButti K."/>
            <person name="Andreopoulos B."/>
            <person name="Lipzen A."/>
            <person name="Chen C."/>
            <person name="Yan M."/>
            <person name="Daum C."/>
            <person name="Ng V."/>
            <person name="Clum A."/>
            <person name="Steindorff A."/>
            <person name="Ohm R.A."/>
            <person name="Martin F."/>
            <person name="Silar P."/>
            <person name="Natvig D.O."/>
            <person name="Lalanne C."/>
            <person name="Gautier V."/>
            <person name="Ament-Velasquez S.L."/>
            <person name="Kruys A."/>
            <person name="Hutchinson M.I."/>
            <person name="Powell A.J."/>
            <person name="Barry K."/>
            <person name="Miller A.N."/>
            <person name="Grigoriev I.V."/>
            <person name="Debuchy R."/>
            <person name="Gladieux P."/>
            <person name="Hiltunen Thoren M."/>
            <person name="Johannesson H."/>
        </authorList>
    </citation>
    <scope>NUCLEOTIDE SEQUENCE</scope>
    <source>
        <strain evidence="3">CBS 990.96</strain>
    </source>
</reference>
<feature type="domain" description="PhoD-like phosphatase" evidence="2">
    <location>
        <begin position="858"/>
        <end position="1112"/>
    </location>
</feature>
<dbReference type="Proteomes" id="UP001301958">
    <property type="component" value="Unassembled WGS sequence"/>
</dbReference>
<dbReference type="InterPro" id="IPR038607">
    <property type="entry name" value="PhoD-like_sf"/>
</dbReference>
<dbReference type="Gene3D" id="3.60.21.70">
    <property type="entry name" value="PhoD-like phosphatase"/>
    <property type="match status" value="1"/>
</dbReference>
<feature type="region of interest" description="Disordered" evidence="1">
    <location>
        <begin position="558"/>
        <end position="587"/>
    </location>
</feature>
<feature type="compositionally biased region" description="Polar residues" evidence="1">
    <location>
        <begin position="1570"/>
        <end position="1589"/>
    </location>
</feature>
<evidence type="ECO:0000256" key="1">
    <source>
        <dbReference type="SAM" id="MobiDB-lite"/>
    </source>
</evidence>
<feature type="compositionally biased region" description="Polar residues" evidence="1">
    <location>
        <begin position="202"/>
        <end position="227"/>
    </location>
</feature>
<reference evidence="3" key="2">
    <citation type="submission" date="2023-05" db="EMBL/GenBank/DDBJ databases">
        <authorList>
            <consortium name="Lawrence Berkeley National Laboratory"/>
            <person name="Steindorff A."/>
            <person name="Hensen N."/>
            <person name="Bonometti L."/>
            <person name="Westerberg I."/>
            <person name="Brannstrom I.O."/>
            <person name="Guillou S."/>
            <person name="Cros-Aarteil S."/>
            <person name="Calhoun S."/>
            <person name="Haridas S."/>
            <person name="Kuo A."/>
            <person name="Mondo S."/>
            <person name="Pangilinan J."/>
            <person name="Riley R."/>
            <person name="Labutti K."/>
            <person name="Andreopoulos B."/>
            <person name="Lipzen A."/>
            <person name="Chen C."/>
            <person name="Yanf M."/>
            <person name="Daum C."/>
            <person name="Ng V."/>
            <person name="Clum A."/>
            <person name="Ohm R."/>
            <person name="Martin F."/>
            <person name="Silar P."/>
            <person name="Natvig D."/>
            <person name="Lalanne C."/>
            <person name="Gautier V."/>
            <person name="Ament-Velasquez S.L."/>
            <person name="Kruys A."/>
            <person name="Hutchinson M.I."/>
            <person name="Powell A.J."/>
            <person name="Barry K."/>
            <person name="Miller A.N."/>
            <person name="Grigoriev I.V."/>
            <person name="Debuchy R."/>
            <person name="Gladieux P."/>
            <person name="Thoren M.H."/>
            <person name="Johannesson H."/>
        </authorList>
    </citation>
    <scope>NUCLEOTIDE SEQUENCE</scope>
    <source>
        <strain evidence="3">CBS 990.96</strain>
    </source>
</reference>
<dbReference type="GO" id="GO:0016020">
    <property type="term" value="C:membrane"/>
    <property type="evidence" value="ECO:0007669"/>
    <property type="project" value="TreeGrafter"/>
</dbReference>
<name>A0AAN7BX24_9PEZI</name>
<dbReference type="EMBL" id="MU865294">
    <property type="protein sequence ID" value="KAK4231219.1"/>
    <property type="molecule type" value="Genomic_DNA"/>
</dbReference>
<keyword evidence="4" id="KW-1185">Reference proteome</keyword>
<dbReference type="CDD" id="cd07389">
    <property type="entry name" value="MPP_PhoD"/>
    <property type="match status" value="1"/>
</dbReference>
<dbReference type="InterPro" id="IPR018946">
    <property type="entry name" value="PhoD-like_MPP"/>
</dbReference>